<evidence type="ECO:0000256" key="6">
    <source>
        <dbReference type="ARBA" id="ARBA00023277"/>
    </source>
</evidence>
<dbReference type="GO" id="GO:0046872">
    <property type="term" value="F:metal ion binding"/>
    <property type="evidence" value="ECO:0007669"/>
    <property type="project" value="UniProtKB-KW"/>
</dbReference>
<evidence type="ECO:0000313" key="8">
    <source>
        <dbReference type="EMBL" id="CAJ0777583.1"/>
    </source>
</evidence>
<reference evidence="9 11" key="1">
    <citation type="submission" date="2023-07" db="EMBL/GenBank/DDBJ databases">
        <authorList>
            <person name="Peeters C."/>
        </authorList>
    </citation>
    <scope>NUCLEOTIDE SEQUENCE</scope>
    <source>
        <strain evidence="8 11">LMG 18095</strain>
        <strain evidence="9">R-77560</strain>
    </source>
</reference>
<comment type="caution">
    <text evidence="9">The sequence shown here is derived from an EMBL/GenBank/DDBJ whole genome shotgun (WGS) entry which is preliminary data.</text>
</comment>
<keyword evidence="11" id="KW-1185">Reference proteome</keyword>
<name>A0AAD2BJU7_9RALS</name>
<dbReference type="InterPro" id="IPR004446">
    <property type="entry name" value="Heptose_bisP_phosphatase"/>
</dbReference>
<dbReference type="GO" id="GO:0016791">
    <property type="term" value="F:phosphatase activity"/>
    <property type="evidence" value="ECO:0007669"/>
    <property type="project" value="InterPro"/>
</dbReference>
<dbReference type="NCBIfam" id="TIGR01656">
    <property type="entry name" value="Histidinol-ppas"/>
    <property type="match status" value="1"/>
</dbReference>
<evidence type="ECO:0000313" key="10">
    <source>
        <dbReference type="Proteomes" id="UP001189756"/>
    </source>
</evidence>
<protein>
    <recommendedName>
        <fullName evidence="7">D,D-heptose 1,7-bisphosphate phosphatase</fullName>
    </recommendedName>
</protein>
<dbReference type="InterPro" id="IPR006543">
    <property type="entry name" value="Histidinol-phos"/>
</dbReference>
<comment type="similarity">
    <text evidence="2">Belongs to the GmhB family.</text>
</comment>
<gene>
    <name evidence="9" type="primary">hisB_1</name>
    <name evidence="8" type="ORF">LMG18095_00317</name>
    <name evidence="9" type="ORF">R77560_00442</name>
</gene>
<dbReference type="Proteomes" id="UP001189773">
    <property type="component" value="Unassembled WGS sequence"/>
</dbReference>
<dbReference type="GO" id="GO:0005975">
    <property type="term" value="P:carbohydrate metabolic process"/>
    <property type="evidence" value="ECO:0007669"/>
    <property type="project" value="InterPro"/>
</dbReference>
<dbReference type="PANTHER" id="PTHR42891">
    <property type="entry name" value="D-GLYCERO-BETA-D-MANNO-HEPTOSE-1,7-BISPHOSPHATE 7-PHOSPHATASE"/>
    <property type="match status" value="1"/>
</dbReference>
<proteinExistence type="inferred from homology"/>
<dbReference type="RefSeq" id="WP_024974360.1">
    <property type="nucleotide sequence ID" value="NZ_CATWDO010000001.1"/>
</dbReference>
<dbReference type="GO" id="GO:0005737">
    <property type="term" value="C:cytoplasm"/>
    <property type="evidence" value="ECO:0007669"/>
    <property type="project" value="UniProtKB-SubCell"/>
</dbReference>
<keyword evidence="3" id="KW-0963">Cytoplasm</keyword>
<dbReference type="Pfam" id="PF13242">
    <property type="entry name" value="Hydrolase_like"/>
    <property type="match status" value="1"/>
</dbReference>
<evidence type="ECO:0000256" key="2">
    <source>
        <dbReference type="ARBA" id="ARBA00005628"/>
    </source>
</evidence>
<dbReference type="CDD" id="cd07503">
    <property type="entry name" value="HAD_HisB-N"/>
    <property type="match status" value="1"/>
</dbReference>
<evidence type="ECO:0000313" key="11">
    <source>
        <dbReference type="Proteomes" id="UP001189773"/>
    </source>
</evidence>
<dbReference type="Gene3D" id="3.40.50.1000">
    <property type="entry name" value="HAD superfamily/HAD-like"/>
    <property type="match status" value="1"/>
</dbReference>
<accession>A0AAD2BJU7</accession>
<evidence type="ECO:0000256" key="3">
    <source>
        <dbReference type="ARBA" id="ARBA00022490"/>
    </source>
</evidence>
<evidence type="ECO:0000313" key="9">
    <source>
        <dbReference type="EMBL" id="CAJ0778726.1"/>
    </source>
</evidence>
<dbReference type="PANTHER" id="PTHR42891:SF1">
    <property type="entry name" value="D-GLYCERO-BETA-D-MANNO-HEPTOSE-1,7-BISPHOSPHATE 7-PHOSPHATASE"/>
    <property type="match status" value="1"/>
</dbReference>
<evidence type="ECO:0000256" key="5">
    <source>
        <dbReference type="ARBA" id="ARBA00022801"/>
    </source>
</evidence>
<dbReference type="InterPro" id="IPR006549">
    <property type="entry name" value="HAD-SF_hydro_IIIA"/>
</dbReference>
<keyword evidence="4" id="KW-0479">Metal-binding</keyword>
<evidence type="ECO:0000256" key="1">
    <source>
        <dbReference type="ARBA" id="ARBA00004496"/>
    </source>
</evidence>
<dbReference type="EMBL" id="CATZAR010000001">
    <property type="protein sequence ID" value="CAJ0777583.1"/>
    <property type="molecule type" value="Genomic_DNA"/>
</dbReference>
<evidence type="ECO:0000256" key="4">
    <source>
        <dbReference type="ARBA" id="ARBA00022723"/>
    </source>
</evidence>
<dbReference type="InterPro" id="IPR036412">
    <property type="entry name" value="HAD-like_sf"/>
</dbReference>
<keyword evidence="5 9" id="KW-0378">Hydrolase</keyword>
<dbReference type="EMBL" id="CATZAZ010000001">
    <property type="protein sequence ID" value="CAJ0778726.1"/>
    <property type="molecule type" value="Genomic_DNA"/>
</dbReference>
<evidence type="ECO:0000256" key="7">
    <source>
        <dbReference type="ARBA" id="ARBA00031828"/>
    </source>
</evidence>
<dbReference type="AlphaFoldDB" id="A0AAD2BJU7"/>
<comment type="subcellular location">
    <subcellularLocation>
        <location evidence="1">Cytoplasm</location>
    </subcellularLocation>
</comment>
<dbReference type="Proteomes" id="UP001189756">
    <property type="component" value="Unassembled WGS sequence"/>
</dbReference>
<keyword evidence="6" id="KW-0119">Carbohydrate metabolism</keyword>
<dbReference type="NCBIfam" id="TIGR01662">
    <property type="entry name" value="HAD-SF-IIIA"/>
    <property type="match status" value="1"/>
</dbReference>
<sequence>MAVMCGPLQARPSPAVFLDKDGTLLEDVPYNVDPARIALAPGAGDGLRLLAATGLPLIVVSNQPGVALGYFPEHALDGVAQRLGELFALHGATLGGFYFCPHAPAADGSLHCACRKPGDGMLRQAAAAHGLALEGSWMIGDILNDVEAGRRAGCQTILIANGNETRWQPGPLRVPDYIVGRFDEAAAIVIAQQARHLTHVSYVSPASPAPAASSAASAQHLRAVA</sequence>
<dbReference type="InterPro" id="IPR023214">
    <property type="entry name" value="HAD_sf"/>
</dbReference>
<organism evidence="9 10">
    <name type="scientific">Ralstonia thomasii</name>
    <dbReference type="NCBI Taxonomy" id="3058596"/>
    <lineage>
        <taxon>Bacteria</taxon>
        <taxon>Pseudomonadati</taxon>
        <taxon>Pseudomonadota</taxon>
        <taxon>Betaproteobacteria</taxon>
        <taxon>Burkholderiales</taxon>
        <taxon>Burkholderiaceae</taxon>
        <taxon>Ralstonia</taxon>
    </lineage>
</organism>
<dbReference type="SUPFAM" id="SSF56784">
    <property type="entry name" value="HAD-like"/>
    <property type="match status" value="1"/>
</dbReference>